<sequence length="92" mass="10489">MFSPAVVLACLLEEFGPFDTSRVPTRQETKMAGSFASILRDPQCWGIEVEDEEGISVESEEEDPTWSRRKMMRKALASSVDLFVSVMCRKRR</sequence>
<name>A0A183F3Y0_HELPZ</name>
<accession>A0A183F3Y0</accession>
<evidence type="ECO:0000313" key="1">
    <source>
        <dbReference type="EMBL" id="VDO19255.1"/>
    </source>
</evidence>
<dbReference type="WBParaSite" id="HPBE_0000087201-mRNA-1">
    <property type="protein sequence ID" value="HPBE_0000087201-mRNA-1"/>
    <property type="gene ID" value="HPBE_0000087201"/>
</dbReference>
<dbReference type="Proteomes" id="UP000050761">
    <property type="component" value="Unassembled WGS sequence"/>
</dbReference>
<dbReference type="EMBL" id="UZAH01000793">
    <property type="protein sequence ID" value="VDO19255.1"/>
    <property type="molecule type" value="Genomic_DNA"/>
</dbReference>
<gene>
    <name evidence="1" type="ORF">HPBE_LOCUS873</name>
</gene>
<keyword evidence="2" id="KW-1185">Reference proteome</keyword>
<evidence type="ECO:0000313" key="3">
    <source>
        <dbReference type="WBParaSite" id="HPBE_0000087201-mRNA-1"/>
    </source>
</evidence>
<reference evidence="3" key="2">
    <citation type="submission" date="2019-09" db="UniProtKB">
        <authorList>
            <consortium name="WormBaseParasite"/>
        </authorList>
    </citation>
    <scope>IDENTIFICATION</scope>
</reference>
<reference evidence="1 2" key="1">
    <citation type="submission" date="2018-11" db="EMBL/GenBank/DDBJ databases">
        <authorList>
            <consortium name="Pathogen Informatics"/>
        </authorList>
    </citation>
    <scope>NUCLEOTIDE SEQUENCE [LARGE SCALE GENOMIC DNA]</scope>
</reference>
<organism evidence="2 3">
    <name type="scientific">Heligmosomoides polygyrus</name>
    <name type="common">Parasitic roundworm</name>
    <dbReference type="NCBI Taxonomy" id="6339"/>
    <lineage>
        <taxon>Eukaryota</taxon>
        <taxon>Metazoa</taxon>
        <taxon>Ecdysozoa</taxon>
        <taxon>Nematoda</taxon>
        <taxon>Chromadorea</taxon>
        <taxon>Rhabditida</taxon>
        <taxon>Rhabditina</taxon>
        <taxon>Rhabditomorpha</taxon>
        <taxon>Strongyloidea</taxon>
        <taxon>Heligmosomidae</taxon>
        <taxon>Heligmosomoides</taxon>
    </lineage>
</organism>
<accession>A0A3P7X0D0</accession>
<dbReference type="AlphaFoldDB" id="A0A183F3Y0"/>
<protein>
    <submittedName>
        <fullName evidence="1 3">Uncharacterized protein</fullName>
    </submittedName>
</protein>
<evidence type="ECO:0000313" key="2">
    <source>
        <dbReference type="Proteomes" id="UP000050761"/>
    </source>
</evidence>
<proteinExistence type="predicted"/>